<dbReference type="EMBL" id="CM001219">
    <property type="protein sequence ID" value="AES74014.1"/>
    <property type="molecule type" value="Genomic_DNA"/>
</dbReference>
<feature type="transmembrane region" description="Helical" evidence="1">
    <location>
        <begin position="93"/>
        <end position="112"/>
    </location>
</feature>
<dbReference type="eggNOG" id="ENOG502S3PR">
    <property type="taxonomic scope" value="Eukaryota"/>
</dbReference>
<dbReference type="HOGENOM" id="CLU_135316_1_0_1"/>
<reference evidence="3" key="5">
    <citation type="journal article" date="2018" name="Nat. Plants">
        <title>Whole-genome landscape of Medicago truncatula symbiotic genes.</title>
        <authorList>
            <person name="Pecrix Y."/>
            <person name="Gamas P."/>
            <person name="Carrere S."/>
        </authorList>
    </citation>
    <scope>NUCLEOTIDE SEQUENCE</scope>
    <source>
        <tissue evidence="3">Leaves</tissue>
    </source>
</reference>
<dbReference type="EnsemblPlants" id="AES74014">
    <property type="protein sequence ID" value="AES74014"/>
    <property type="gene ID" value="MTR_3g113930"/>
</dbReference>
<evidence type="ECO:0000313" key="2">
    <source>
        <dbReference type="EMBL" id="AES74014.1"/>
    </source>
</evidence>
<organism evidence="2 5">
    <name type="scientific">Medicago truncatula</name>
    <name type="common">Barrel medic</name>
    <name type="synonym">Medicago tribuloides</name>
    <dbReference type="NCBI Taxonomy" id="3880"/>
    <lineage>
        <taxon>Eukaryota</taxon>
        <taxon>Viridiplantae</taxon>
        <taxon>Streptophyta</taxon>
        <taxon>Embryophyta</taxon>
        <taxon>Tracheophyta</taxon>
        <taxon>Spermatophyta</taxon>
        <taxon>Magnoliopsida</taxon>
        <taxon>eudicotyledons</taxon>
        <taxon>Gunneridae</taxon>
        <taxon>Pentapetalae</taxon>
        <taxon>rosids</taxon>
        <taxon>fabids</taxon>
        <taxon>Fabales</taxon>
        <taxon>Fabaceae</taxon>
        <taxon>Papilionoideae</taxon>
        <taxon>50 kb inversion clade</taxon>
        <taxon>NPAAA clade</taxon>
        <taxon>Hologalegina</taxon>
        <taxon>IRL clade</taxon>
        <taxon>Trifolieae</taxon>
        <taxon>Medicago</taxon>
    </lineage>
</organism>
<dbReference type="AlphaFoldDB" id="G7J586"/>
<dbReference type="EMBL" id="PSQE01000003">
    <property type="protein sequence ID" value="RHN71114.1"/>
    <property type="molecule type" value="Genomic_DNA"/>
</dbReference>
<accession>G7J586</accession>
<reference evidence="2 5" key="2">
    <citation type="journal article" date="2014" name="BMC Genomics">
        <title>An improved genome release (version Mt4.0) for the model legume Medicago truncatula.</title>
        <authorList>
            <person name="Tang H."/>
            <person name="Krishnakumar V."/>
            <person name="Bidwell S."/>
            <person name="Rosen B."/>
            <person name="Chan A."/>
            <person name="Zhou S."/>
            <person name="Gentzbittel L."/>
            <person name="Childs K.L."/>
            <person name="Yandell M."/>
            <person name="Gundlach H."/>
            <person name="Mayer K.F."/>
            <person name="Schwartz D.C."/>
            <person name="Town C.D."/>
        </authorList>
    </citation>
    <scope>GENOME REANNOTATION</scope>
    <source>
        <strain evidence="4 5">cv. Jemalong A17</strain>
    </source>
</reference>
<protein>
    <submittedName>
        <fullName evidence="2">Transmembrane protein, putative</fullName>
    </submittedName>
</protein>
<dbReference type="PANTHER" id="PTHR33306">
    <property type="entry name" value="EXPRESSED PROTEIN-RELATED-RELATED"/>
    <property type="match status" value="1"/>
</dbReference>
<sequence>MAWPLKSPPLQLVSIVGIVMFLLFVPSYINFKQTVHKANISFHFFLLILPLLLIFIAYFISKCGPRFVIPVDFFGRRLIQSRAQTEGGGSSPWGVAALVVLLLVLASKISSFRSMWSPLIWRPH</sequence>
<feature type="transmembrane region" description="Helical" evidence="1">
    <location>
        <begin position="12"/>
        <end position="29"/>
    </location>
</feature>
<keyword evidence="1" id="KW-1133">Transmembrane helix</keyword>
<dbReference type="OMA" id="WSPLIWR"/>
<reference evidence="4" key="3">
    <citation type="submission" date="2015-04" db="UniProtKB">
        <authorList>
            <consortium name="EnsemblPlants"/>
        </authorList>
    </citation>
    <scope>IDENTIFICATION</scope>
    <source>
        <strain evidence="4">cv. Jemalong A17</strain>
    </source>
</reference>
<feature type="transmembrane region" description="Helical" evidence="1">
    <location>
        <begin position="41"/>
        <end position="60"/>
    </location>
</feature>
<evidence type="ECO:0000313" key="6">
    <source>
        <dbReference type="Proteomes" id="UP000265566"/>
    </source>
</evidence>
<gene>
    <name evidence="2" type="ordered locus">MTR_3g113930</name>
    <name evidence="3" type="ORF">MtrunA17_Chr3g0142701</name>
</gene>
<keyword evidence="1 2" id="KW-0812">Transmembrane</keyword>
<name>G7J586_MEDTR</name>
<proteinExistence type="predicted"/>
<evidence type="ECO:0000256" key="1">
    <source>
        <dbReference type="SAM" id="Phobius"/>
    </source>
</evidence>
<dbReference type="PANTHER" id="PTHR33306:SF40">
    <property type="entry name" value="EXPRESSED PROTEIN"/>
    <property type="match status" value="1"/>
</dbReference>
<keyword evidence="5" id="KW-1185">Reference proteome</keyword>
<dbReference type="Proteomes" id="UP000265566">
    <property type="component" value="Chromosome 3"/>
</dbReference>
<keyword evidence="1" id="KW-0472">Membrane</keyword>
<reference evidence="2 5" key="1">
    <citation type="journal article" date="2011" name="Nature">
        <title>The Medicago genome provides insight into the evolution of rhizobial symbioses.</title>
        <authorList>
            <person name="Young N.D."/>
            <person name="Debelle F."/>
            <person name="Oldroyd G.E."/>
            <person name="Geurts R."/>
            <person name="Cannon S.B."/>
            <person name="Udvardi M.K."/>
            <person name="Benedito V.A."/>
            <person name="Mayer K.F."/>
            <person name="Gouzy J."/>
            <person name="Schoof H."/>
            <person name="Van de Peer Y."/>
            <person name="Proost S."/>
            <person name="Cook D.R."/>
            <person name="Meyers B.C."/>
            <person name="Spannagl M."/>
            <person name="Cheung F."/>
            <person name="De Mita S."/>
            <person name="Krishnakumar V."/>
            <person name="Gundlach H."/>
            <person name="Zhou S."/>
            <person name="Mudge J."/>
            <person name="Bharti A.K."/>
            <person name="Murray J.D."/>
            <person name="Naoumkina M.A."/>
            <person name="Rosen B."/>
            <person name="Silverstein K.A."/>
            <person name="Tang H."/>
            <person name="Rombauts S."/>
            <person name="Zhao P.X."/>
            <person name="Zhou P."/>
            <person name="Barbe V."/>
            <person name="Bardou P."/>
            <person name="Bechner M."/>
            <person name="Bellec A."/>
            <person name="Berger A."/>
            <person name="Berges H."/>
            <person name="Bidwell S."/>
            <person name="Bisseling T."/>
            <person name="Choisne N."/>
            <person name="Couloux A."/>
            <person name="Denny R."/>
            <person name="Deshpande S."/>
            <person name="Dai X."/>
            <person name="Doyle J.J."/>
            <person name="Dudez A.M."/>
            <person name="Farmer A.D."/>
            <person name="Fouteau S."/>
            <person name="Franken C."/>
            <person name="Gibelin C."/>
            <person name="Gish J."/>
            <person name="Goldstein S."/>
            <person name="Gonzalez A.J."/>
            <person name="Green P.J."/>
            <person name="Hallab A."/>
            <person name="Hartog M."/>
            <person name="Hua A."/>
            <person name="Humphray S.J."/>
            <person name="Jeong D.H."/>
            <person name="Jing Y."/>
            <person name="Jocker A."/>
            <person name="Kenton S.M."/>
            <person name="Kim D.J."/>
            <person name="Klee K."/>
            <person name="Lai H."/>
            <person name="Lang C."/>
            <person name="Lin S."/>
            <person name="Macmil S.L."/>
            <person name="Magdelenat G."/>
            <person name="Matthews L."/>
            <person name="McCorrison J."/>
            <person name="Monaghan E.L."/>
            <person name="Mun J.H."/>
            <person name="Najar F.Z."/>
            <person name="Nicholson C."/>
            <person name="Noirot C."/>
            <person name="O'Bleness M."/>
            <person name="Paule C.R."/>
            <person name="Poulain J."/>
            <person name="Prion F."/>
            <person name="Qin B."/>
            <person name="Qu C."/>
            <person name="Retzel E.F."/>
            <person name="Riddle C."/>
            <person name="Sallet E."/>
            <person name="Samain S."/>
            <person name="Samson N."/>
            <person name="Sanders I."/>
            <person name="Saurat O."/>
            <person name="Scarpelli C."/>
            <person name="Schiex T."/>
            <person name="Segurens B."/>
            <person name="Severin A.J."/>
            <person name="Sherrier D.J."/>
            <person name="Shi R."/>
            <person name="Sims S."/>
            <person name="Singer S.R."/>
            <person name="Sinharoy S."/>
            <person name="Sterck L."/>
            <person name="Viollet A."/>
            <person name="Wang B.B."/>
            <person name="Wang K."/>
            <person name="Wang M."/>
            <person name="Wang X."/>
            <person name="Warfsmann J."/>
            <person name="Weissenbach J."/>
            <person name="White D.D."/>
            <person name="White J.D."/>
            <person name="Wiley G.B."/>
            <person name="Wincker P."/>
            <person name="Xing Y."/>
            <person name="Yang L."/>
            <person name="Yao Z."/>
            <person name="Ying F."/>
            <person name="Zhai J."/>
            <person name="Zhou L."/>
            <person name="Zuber A."/>
            <person name="Denarie J."/>
            <person name="Dixon R.A."/>
            <person name="May G.D."/>
            <person name="Schwartz D.C."/>
            <person name="Rogers J."/>
            <person name="Quetier F."/>
            <person name="Town C.D."/>
            <person name="Roe B.A."/>
        </authorList>
    </citation>
    <scope>NUCLEOTIDE SEQUENCE [LARGE SCALE GENOMIC DNA]</scope>
    <source>
        <strain evidence="2">A17</strain>
        <strain evidence="4 5">cv. Jemalong A17</strain>
    </source>
</reference>
<evidence type="ECO:0000313" key="4">
    <source>
        <dbReference type="EnsemblPlants" id="AES74014"/>
    </source>
</evidence>
<dbReference type="Proteomes" id="UP000002051">
    <property type="component" value="Chromosome 3"/>
</dbReference>
<dbReference type="PaxDb" id="3880-AES74014"/>
<evidence type="ECO:0000313" key="3">
    <source>
        <dbReference type="EMBL" id="RHN71114.1"/>
    </source>
</evidence>
<dbReference type="Gramene" id="rna19758">
    <property type="protein sequence ID" value="RHN71114.1"/>
    <property type="gene ID" value="gene19758"/>
</dbReference>
<reference evidence="6" key="4">
    <citation type="journal article" date="2018" name="Nat. Plants">
        <title>Whole-genome landscape of Medicago truncatula symbiotic genes.</title>
        <authorList>
            <person name="Pecrix Y."/>
            <person name="Staton S.E."/>
            <person name="Sallet E."/>
            <person name="Lelandais-Briere C."/>
            <person name="Moreau S."/>
            <person name="Carrere S."/>
            <person name="Blein T."/>
            <person name="Jardinaud M.F."/>
            <person name="Latrasse D."/>
            <person name="Zouine M."/>
            <person name="Zahm M."/>
            <person name="Kreplak J."/>
            <person name="Mayjonade B."/>
            <person name="Satge C."/>
            <person name="Perez M."/>
            <person name="Cauet S."/>
            <person name="Marande W."/>
            <person name="Chantry-Darmon C."/>
            <person name="Lopez-Roques C."/>
            <person name="Bouchez O."/>
            <person name="Berard A."/>
            <person name="Debelle F."/>
            <person name="Munos S."/>
            <person name="Bendahmane A."/>
            <person name="Berges H."/>
            <person name="Niebel A."/>
            <person name="Buitink J."/>
            <person name="Frugier F."/>
            <person name="Benhamed M."/>
            <person name="Crespi M."/>
            <person name="Gouzy J."/>
            <person name="Gamas P."/>
        </authorList>
    </citation>
    <scope>NUCLEOTIDE SEQUENCE [LARGE SCALE GENOMIC DNA]</scope>
    <source>
        <strain evidence="6">cv. Jemalong A17</strain>
    </source>
</reference>
<evidence type="ECO:0000313" key="5">
    <source>
        <dbReference type="Proteomes" id="UP000002051"/>
    </source>
</evidence>